<keyword evidence="7" id="KW-1185">Reference proteome</keyword>
<sequence length="453" mass="47349">MRLLAAAVLVTTMPAAALNPGVALGIDLGTSGVRAAVVEKKTNGGVAVLEEASAAWSDAEGRRPEVWLSKLRETLKGCDQLAKVERVAVSGTSGSCLLVDADTGKVTRGPLMYNDAVEPSSLIDAAAPPGHCTRSATSALAKLLHWARERKLENEVICHQADYVASALASTEKPVLVSDWHNALKLGFDIDALEWPSWILERCLNADERNTLTRLRVTRPGDVCERVVSAEASEAWGLPAGVEVVGGTTDSIAAFVACATDIDKGALNVAAGDAVTSLGSTTALKLVSKTRVDDSSVGVYSHRLEDNWLVGGASNAGCRVLRDFEFTNDELEALSMGLDAAATNTKGIYPLVSTGERFPYNDASKEPVLPPRDGGDRAAVLADLLVGIADVERLGYLALKERGASPLKAVATAGGGARNPQWAAMRSNLLGVDVVRAANSDAAFGAAVLALRG</sequence>
<keyword evidence="4" id="KW-0732">Signal</keyword>
<dbReference type="Proteomes" id="UP000789595">
    <property type="component" value="Unassembled WGS sequence"/>
</dbReference>
<gene>
    <name evidence="6" type="ORF">PECAL_6P19180</name>
</gene>
<keyword evidence="3" id="KW-0418">Kinase</keyword>
<comment type="caution">
    <text evidence="6">The sequence shown here is derived from an EMBL/GenBank/DDBJ whole genome shotgun (WGS) entry which is preliminary data.</text>
</comment>
<comment type="similarity">
    <text evidence="1">Belongs to the FGGY kinase family.</text>
</comment>
<name>A0A8J2T2E4_9STRA</name>
<dbReference type="AlphaFoldDB" id="A0A8J2T2E4"/>
<evidence type="ECO:0000256" key="4">
    <source>
        <dbReference type="SAM" id="SignalP"/>
    </source>
</evidence>
<keyword evidence="2" id="KW-0808">Transferase</keyword>
<dbReference type="PANTHER" id="PTHR10196">
    <property type="entry name" value="SUGAR KINASE"/>
    <property type="match status" value="1"/>
</dbReference>
<dbReference type="CDD" id="cd07783">
    <property type="entry name" value="ASKHA_NBD_FGGY_SePSK_AtXK1-like"/>
    <property type="match status" value="1"/>
</dbReference>
<evidence type="ECO:0000313" key="7">
    <source>
        <dbReference type="Proteomes" id="UP000789595"/>
    </source>
</evidence>
<dbReference type="SUPFAM" id="SSF53067">
    <property type="entry name" value="Actin-like ATPase domain"/>
    <property type="match status" value="2"/>
</dbReference>
<evidence type="ECO:0000256" key="2">
    <source>
        <dbReference type="ARBA" id="ARBA00022679"/>
    </source>
</evidence>
<dbReference type="GO" id="GO:0005829">
    <property type="term" value="C:cytosol"/>
    <property type="evidence" value="ECO:0007669"/>
    <property type="project" value="TreeGrafter"/>
</dbReference>
<proteinExistence type="inferred from homology"/>
<dbReference type="OrthoDB" id="10262702at2759"/>
<dbReference type="InterPro" id="IPR043129">
    <property type="entry name" value="ATPase_NBD"/>
</dbReference>
<evidence type="ECO:0000313" key="6">
    <source>
        <dbReference type="EMBL" id="CAH0380276.1"/>
    </source>
</evidence>
<dbReference type="Pfam" id="PF02782">
    <property type="entry name" value="FGGY_C"/>
    <property type="match status" value="1"/>
</dbReference>
<dbReference type="GO" id="GO:0005997">
    <property type="term" value="P:xylulose metabolic process"/>
    <property type="evidence" value="ECO:0007669"/>
    <property type="project" value="TreeGrafter"/>
</dbReference>
<evidence type="ECO:0000256" key="1">
    <source>
        <dbReference type="ARBA" id="ARBA00009156"/>
    </source>
</evidence>
<feature type="chain" id="PRO_5035147316" description="Carbohydrate kinase FGGY C-terminal domain-containing protein" evidence="4">
    <location>
        <begin position="18"/>
        <end position="453"/>
    </location>
</feature>
<feature type="signal peptide" evidence="4">
    <location>
        <begin position="1"/>
        <end position="17"/>
    </location>
</feature>
<feature type="domain" description="Carbohydrate kinase FGGY C-terminal" evidence="5">
    <location>
        <begin position="275"/>
        <end position="451"/>
    </location>
</feature>
<dbReference type="PANTHER" id="PTHR10196:SF80">
    <property type="entry name" value="D-RIBULOSE KINASE"/>
    <property type="match status" value="1"/>
</dbReference>
<accession>A0A8J2T2E4</accession>
<evidence type="ECO:0000259" key="5">
    <source>
        <dbReference type="Pfam" id="PF02782"/>
    </source>
</evidence>
<organism evidence="6 7">
    <name type="scientific">Pelagomonas calceolata</name>
    <dbReference type="NCBI Taxonomy" id="35677"/>
    <lineage>
        <taxon>Eukaryota</taxon>
        <taxon>Sar</taxon>
        <taxon>Stramenopiles</taxon>
        <taxon>Ochrophyta</taxon>
        <taxon>Pelagophyceae</taxon>
        <taxon>Pelagomonadales</taxon>
        <taxon>Pelagomonadaceae</taxon>
        <taxon>Pelagomonas</taxon>
    </lineage>
</organism>
<dbReference type="Gene3D" id="3.30.420.40">
    <property type="match status" value="2"/>
</dbReference>
<reference evidence="6" key="1">
    <citation type="submission" date="2021-11" db="EMBL/GenBank/DDBJ databases">
        <authorList>
            <consortium name="Genoscope - CEA"/>
            <person name="William W."/>
        </authorList>
    </citation>
    <scope>NUCLEOTIDE SEQUENCE</scope>
</reference>
<dbReference type="EMBL" id="CAKKNE010000006">
    <property type="protein sequence ID" value="CAH0380276.1"/>
    <property type="molecule type" value="Genomic_DNA"/>
</dbReference>
<dbReference type="InterPro" id="IPR018485">
    <property type="entry name" value="FGGY_C"/>
</dbReference>
<protein>
    <recommendedName>
        <fullName evidence="5">Carbohydrate kinase FGGY C-terminal domain-containing protein</fullName>
    </recommendedName>
</protein>
<dbReference type="GO" id="GO:0004856">
    <property type="term" value="F:D-xylulokinase activity"/>
    <property type="evidence" value="ECO:0007669"/>
    <property type="project" value="TreeGrafter"/>
</dbReference>
<evidence type="ECO:0000256" key="3">
    <source>
        <dbReference type="ARBA" id="ARBA00022777"/>
    </source>
</evidence>